<evidence type="ECO:0000256" key="1">
    <source>
        <dbReference type="ARBA" id="ARBA00022576"/>
    </source>
</evidence>
<dbReference type="PROSITE" id="PS00600">
    <property type="entry name" value="AA_TRANSFER_CLASS_3"/>
    <property type="match status" value="1"/>
</dbReference>
<feature type="binding site" evidence="5">
    <location>
        <begin position="224"/>
        <end position="227"/>
    </location>
    <ligand>
        <name>pyridoxal 5'-phosphate</name>
        <dbReference type="ChEBI" id="CHEBI:597326"/>
    </ligand>
</feature>
<dbReference type="PANTHER" id="PTHR11986:SF79">
    <property type="entry name" value="ACETYLORNITHINE AMINOTRANSFERASE, MITOCHONDRIAL"/>
    <property type="match status" value="1"/>
</dbReference>
<dbReference type="Gene3D" id="3.40.640.10">
    <property type="entry name" value="Type I PLP-dependent aspartate aminotransferase-like (Major domain)"/>
    <property type="match status" value="1"/>
</dbReference>
<keyword evidence="1 5" id="KW-0032">Aminotransferase</keyword>
<evidence type="ECO:0000313" key="6">
    <source>
        <dbReference type="EMBL" id="TWT62563.1"/>
    </source>
</evidence>
<dbReference type="NCBIfam" id="TIGR00707">
    <property type="entry name" value="argD"/>
    <property type="match status" value="1"/>
</dbReference>
<organism evidence="6 7">
    <name type="scientific">Rubinisphaera italica</name>
    <dbReference type="NCBI Taxonomy" id="2527969"/>
    <lineage>
        <taxon>Bacteria</taxon>
        <taxon>Pseudomonadati</taxon>
        <taxon>Planctomycetota</taxon>
        <taxon>Planctomycetia</taxon>
        <taxon>Planctomycetales</taxon>
        <taxon>Planctomycetaceae</taxon>
        <taxon>Rubinisphaera</taxon>
    </lineage>
</organism>
<dbReference type="GO" id="GO:0005737">
    <property type="term" value="C:cytoplasm"/>
    <property type="evidence" value="ECO:0007669"/>
    <property type="project" value="UniProtKB-SubCell"/>
</dbReference>
<evidence type="ECO:0000256" key="5">
    <source>
        <dbReference type="HAMAP-Rule" id="MF_01107"/>
    </source>
</evidence>
<dbReference type="PANTHER" id="PTHR11986">
    <property type="entry name" value="AMINOTRANSFERASE CLASS III"/>
    <property type="match status" value="1"/>
</dbReference>
<dbReference type="OrthoDB" id="9816013at2"/>
<comment type="similarity">
    <text evidence="5">Belongs to the class-III pyridoxal-phosphate-dependent aminotransferase family. ArgD subfamily.</text>
</comment>
<comment type="subcellular location">
    <subcellularLocation>
        <location evidence="5">Cytoplasm</location>
    </subcellularLocation>
</comment>
<accession>A0A5C5XJP8</accession>
<name>A0A5C5XJP8_9PLAN</name>
<dbReference type="InterPro" id="IPR015422">
    <property type="entry name" value="PyrdxlP-dep_Trfase_small"/>
</dbReference>
<dbReference type="GO" id="GO:0042802">
    <property type="term" value="F:identical protein binding"/>
    <property type="evidence" value="ECO:0007669"/>
    <property type="project" value="TreeGrafter"/>
</dbReference>
<keyword evidence="2 5" id="KW-0028">Amino-acid biosynthesis</keyword>
<comment type="miscellaneous">
    <text evidence="5">May also have succinyldiaminopimelate aminotransferase activity, thus carrying out the corresponding step in lysine biosynthesis.</text>
</comment>
<dbReference type="InterPro" id="IPR004636">
    <property type="entry name" value="AcOrn/SuccOrn_fam"/>
</dbReference>
<keyword evidence="7" id="KW-1185">Reference proteome</keyword>
<dbReference type="FunFam" id="3.40.640.10:FF:000004">
    <property type="entry name" value="Acetylornithine aminotransferase"/>
    <property type="match status" value="1"/>
</dbReference>
<dbReference type="InterPro" id="IPR015421">
    <property type="entry name" value="PyrdxlP-dep_Trfase_major"/>
</dbReference>
<feature type="binding site" evidence="5">
    <location>
        <begin position="110"/>
        <end position="111"/>
    </location>
    <ligand>
        <name>pyridoxal 5'-phosphate</name>
        <dbReference type="ChEBI" id="CHEBI:597326"/>
    </ligand>
</feature>
<dbReference type="GO" id="GO:0030170">
    <property type="term" value="F:pyridoxal phosphate binding"/>
    <property type="evidence" value="ECO:0007669"/>
    <property type="project" value="InterPro"/>
</dbReference>
<dbReference type="SUPFAM" id="SSF53383">
    <property type="entry name" value="PLP-dependent transferases"/>
    <property type="match status" value="1"/>
</dbReference>
<feature type="binding site" evidence="5">
    <location>
        <position position="281"/>
    </location>
    <ligand>
        <name>N(2)-acetyl-L-ornithine</name>
        <dbReference type="ChEBI" id="CHEBI:57805"/>
    </ligand>
</feature>
<comment type="pathway">
    <text evidence="5">Amino-acid biosynthesis; L-arginine biosynthesis; N(2)-acetyl-L-ornithine from L-glutamate: step 4/4.</text>
</comment>
<dbReference type="Pfam" id="PF00202">
    <property type="entry name" value="Aminotran_3"/>
    <property type="match status" value="1"/>
</dbReference>
<keyword evidence="5" id="KW-0963">Cytoplasm</keyword>
<dbReference type="EC" id="2.6.1.11" evidence="5"/>
<feature type="binding site" evidence="5">
    <location>
        <position position="142"/>
    </location>
    <ligand>
        <name>N(2)-acetyl-L-ornithine</name>
        <dbReference type="ChEBI" id="CHEBI:57805"/>
    </ligand>
</feature>
<dbReference type="Proteomes" id="UP000316095">
    <property type="component" value="Unassembled WGS sequence"/>
</dbReference>
<keyword evidence="5" id="KW-0055">Arginine biosynthesis</keyword>
<sequence length="401" mass="43667">MSSTASKSSADVISVFEKYVIPNYGRYPICLTHGEGSHVWDAEGNRYLDLFPGWGCNILGYSPPKVVQALQEQVAQLIHVPNTWYTESQGEFAKQICSRSFGKAFFCNSGAEAIEGAIKLARLHTPEEKYKIITFQNGFHGRTLAAVTATAQPKYHQGLGPLVAGFSYAPHNDLEAVRSMIDDETCGIMIEPVQGEGGVNLPGDGYLQGLRDLADEHGLVLIFDEVQTGMGRLGTWFGHQKYGVQPDIMTLAKGVAGGVACGAFIARDELAPSLRPGMHASTFGGNPLAMTAGIATMQTIEEENLLEHSQQMSERFRSHFEPLLEDLPILKELRIAGMMIGIDLTVPAGPIVKRCMERGLLVNATHDTVVRLLPPLNISIEDVDRGSEILIEELRSLASES</sequence>
<dbReference type="RefSeq" id="WP_146504406.1">
    <property type="nucleotide sequence ID" value="NZ_SJPG01000001.1"/>
</dbReference>
<feature type="binding site" evidence="5">
    <location>
        <position position="282"/>
    </location>
    <ligand>
        <name>pyridoxal 5'-phosphate</name>
        <dbReference type="ChEBI" id="CHEBI:597326"/>
    </ligand>
</feature>
<dbReference type="CDD" id="cd00610">
    <property type="entry name" value="OAT_like"/>
    <property type="match status" value="1"/>
</dbReference>
<dbReference type="InterPro" id="IPR015424">
    <property type="entry name" value="PyrdxlP-dep_Trfase"/>
</dbReference>
<feature type="binding site" evidence="5">
    <location>
        <position position="139"/>
    </location>
    <ligand>
        <name>pyridoxal 5'-phosphate</name>
        <dbReference type="ChEBI" id="CHEBI:597326"/>
    </ligand>
</feature>
<keyword evidence="3 5" id="KW-0808">Transferase</keyword>
<dbReference type="PIRSF" id="PIRSF000521">
    <property type="entry name" value="Transaminase_4ab_Lys_Orn"/>
    <property type="match status" value="1"/>
</dbReference>
<dbReference type="NCBIfam" id="NF002325">
    <property type="entry name" value="PRK01278.1"/>
    <property type="match status" value="1"/>
</dbReference>
<comment type="cofactor">
    <cofactor evidence="5">
        <name>pyridoxal 5'-phosphate</name>
        <dbReference type="ChEBI" id="CHEBI:597326"/>
    </cofactor>
    <text evidence="5">Binds 1 pyridoxal phosphate per subunit.</text>
</comment>
<dbReference type="UniPathway" id="UPA00068">
    <property type="reaction ID" value="UER00109"/>
</dbReference>
<reference evidence="6 7" key="1">
    <citation type="submission" date="2019-02" db="EMBL/GenBank/DDBJ databases">
        <title>Deep-cultivation of Planctomycetes and their phenomic and genomic characterization uncovers novel biology.</title>
        <authorList>
            <person name="Wiegand S."/>
            <person name="Jogler M."/>
            <person name="Boedeker C."/>
            <person name="Pinto D."/>
            <person name="Vollmers J."/>
            <person name="Rivas-Marin E."/>
            <person name="Kohn T."/>
            <person name="Peeters S.H."/>
            <person name="Heuer A."/>
            <person name="Rast P."/>
            <person name="Oberbeckmann S."/>
            <person name="Bunk B."/>
            <person name="Jeske O."/>
            <person name="Meyerdierks A."/>
            <person name="Storesund J.E."/>
            <person name="Kallscheuer N."/>
            <person name="Luecker S."/>
            <person name="Lage O.M."/>
            <person name="Pohl T."/>
            <person name="Merkel B.J."/>
            <person name="Hornburger P."/>
            <person name="Mueller R.-W."/>
            <person name="Bruemmer F."/>
            <person name="Labrenz M."/>
            <person name="Spormann A.M."/>
            <person name="Op Den Camp H."/>
            <person name="Overmann J."/>
            <person name="Amann R."/>
            <person name="Jetten M.S.M."/>
            <person name="Mascher T."/>
            <person name="Medema M.H."/>
            <person name="Devos D.P."/>
            <person name="Kaster A.-K."/>
            <person name="Ovreas L."/>
            <person name="Rohde M."/>
            <person name="Galperin M.Y."/>
            <person name="Jogler C."/>
        </authorList>
    </citation>
    <scope>NUCLEOTIDE SEQUENCE [LARGE SCALE GENOMIC DNA]</scope>
    <source>
        <strain evidence="6 7">Pan54</strain>
    </source>
</reference>
<keyword evidence="4 5" id="KW-0663">Pyridoxal phosphate</keyword>
<comment type="subunit">
    <text evidence="5">Homodimer.</text>
</comment>
<dbReference type="EMBL" id="SJPG01000001">
    <property type="protein sequence ID" value="TWT62563.1"/>
    <property type="molecule type" value="Genomic_DNA"/>
</dbReference>
<dbReference type="GO" id="GO:0006526">
    <property type="term" value="P:L-arginine biosynthetic process"/>
    <property type="evidence" value="ECO:0007669"/>
    <property type="project" value="UniProtKB-UniRule"/>
</dbReference>
<dbReference type="InterPro" id="IPR049704">
    <property type="entry name" value="Aminotrans_3_PPA_site"/>
</dbReference>
<evidence type="ECO:0000313" key="7">
    <source>
        <dbReference type="Proteomes" id="UP000316095"/>
    </source>
</evidence>
<feature type="modified residue" description="N6-(pyridoxal phosphate)lysine" evidence="5">
    <location>
        <position position="253"/>
    </location>
</feature>
<protein>
    <recommendedName>
        <fullName evidence="5">Acetylornithine aminotransferase</fullName>
        <shortName evidence="5">ACOAT</shortName>
        <ecNumber evidence="5">2.6.1.11</ecNumber>
    </recommendedName>
</protein>
<dbReference type="GO" id="GO:0003992">
    <property type="term" value="F:N2-acetyl-L-ornithine:2-oxoglutarate 5-aminotransferase activity"/>
    <property type="evidence" value="ECO:0007669"/>
    <property type="project" value="UniProtKB-UniRule"/>
</dbReference>
<dbReference type="InterPro" id="IPR005814">
    <property type="entry name" value="Aminotrans_3"/>
</dbReference>
<dbReference type="HAMAP" id="MF_01107">
    <property type="entry name" value="ArgD_aminotrans_3"/>
    <property type="match status" value="1"/>
</dbReference>
<evidence type="ECO:0000256" key="2">
    <source>
        <dbReference type="ARBA" id="ARBA00022605"/>
    </source>
</evidence>
<comment type="caution">
    <text evidence="6">The sequence shown here is derived from an EMBL/GenBank/DDBJ whole genome shotgun (WGS) entry which is preliminary data.</text>
</comment>
<dbReference type="Gene3D" id="3.90.1150.10">
    <property type="entry name" value="Aspartate Aminotransferase, domain 1"/>
    <property type="match status" value="1"/>
</dbReference>
<evidence type="ECO:0000256" key="3">
    <source>
        <dbReference type="ARBA" id="ARBA00022679"/>
    </source>
</evidence>
<comment type="catalytic activity">
    <reaction evidence="5">
        <text>N(2)-acetyl-L-ornithine + 2-oxoglutarate = N-acetyl-L-glutamate 5-semialdehyde + L-glutamate</text>
        <dbReference type="Rhea" id="RHEA:18049"/>
        <dbReference type="ChEBI" id="CHEBI:16810"/>
        <dbReference type="ChEBI" id="CHEBI:29123"/>
        <dbReference type="ChEBI" id="CHEBI:29985"/>
        <dbReference type="ChEBI" id="CHEBI:57805"/>
        <dbReference type="EC" id="2.6.1.11"/>
    </reaction>
</comment>
<gene>
    <name evidence="5 6" type="primary">argD</name>
    <name evidence="6" type="ORF">Pan54_33060</name>
</gene>
<evidence type="ECO:0000256" key="4">
    <source>
        <dbReference type="ARBA" id="ARBA00022898"/>
    </source>
</evidence>
<proteinExistence type="inferred from homology"/>
<dbReference type="InterPro" id="IPR050103">
    <property type="entry name" value="Class-III_PLP-dep_AT"/>
</dbReference>
<dbReference type="AlphaFoldDB" id="A0A5C5XJP8"/>